<reference evidence="2" key="1">
    <citation type="submission" date="2019-08" db="EMBL/GenBank/DDBJ databases">
        <title>The genome of the North American firefly Photinus pyralis.</title>
        <authorList>
            <consortium name="Photinus pyralis genome working group"/>
            <person name="Fallon T.R."/>
            <person name="Sander Lower S.E."/>
            <person name="Weng J.-K."/>
        </authorList>
    </citation>
    <scope>NUCLEOTIDE SEQUENCE</scope>
    <source>
        <strain evidence="2">TRF0915ILg1</strain>
        <tissue evidence="2">Whole body</tissue>
    </source>
</reference>
<evidence type="ECO:0000313" key="2">
    <source>
        <dbReference type="EMBL" id="KAF2879396.1"/>
    </source>
</evidence>
<dbReference type="OrthoDB" id="6609151at2759"/>
<proteinExistence type="predicted"/>
<dbReference type="Proteomes" id="UP000801492">
    <property type="component" value="Unassembled WGS sequence"/>
</dbReference>
<evidence type="ECO:0000256" key="1">
    <source>
        <dbReference type="SAM" id="MobiDB-lite"/>
    </source>
</evidence>
<protein>
    <recommendedName>
        <fullName evidence="4">PiggyBac transposable element-derived protein domain-containing protein</fullName>
    </recommendedName>
</protein>
<organism evidence="2 3">
    <name type="scientific">Ignelater luminosus</name>
    <name type="common">Cucubano</name>
    <name type="synonym">Pyrophorus luminosus</name>
    <dbReference type="NCBI Taxonomy" id="2038154"/>
    <lineage>
        <taxon>Eukaryota</taxon>
        <taxon>Metazoa</taxon>
        <taxon>Ecdysozoa</taxon>
        <taxon>Arthropoda</taxon>
        <taxon>Hexapoda</taxon>
        <taxon>Insecta</taxon>
        <taxon>Pterygota</taxon>
        <taxon>Neoptera</taxon>
        <taxon>Endopterygota</taxon>
        <taxon>Coleoptera</taxon>
        <taxon>Polyphaga</taxon>
        <taxon>Elateriformia</taxon>
        <taxon>Elateroidea</taxon>
        <taxon>Elateridae</taxon>
        <taxon>Agrypninae</taxon>
        <taxon>Pyrophorini</taxon>
        <taxon>Ignelater</taxon>
    </lineage>
</organism>
<accession>A0A8K0C675</accession>
<name>A0A8K0C675_IGNLU</name>
<dbReference type="EMBL" id="VTPC01091179">
    <property type="protein sequence ID" value="KAF2879396.1"/>
    <property type="molecule type" value="Genomic_DNA"/>
</dbReference>
<comment type="caution">
    <text evidence="2">The sequence shown here is derived from an EMBL/GenBank/DDBJ whole genome shotgun (WGS) entry which is preliminary data.</text>
</comment>
<evidence type="ECO:0000313" key="3">
    <source>
        <dbReference type="Proteomes" id="UP000801492"/>
    </source>
</evidence>
<keyword evidence="3" id="KW-1185">Reference proteome</keyword>
<evidence type="ECO:0008006" key="4">
    <source>
        <dbReference type="Google" id="ProtNLM"/>
    </source>
</evidence>
<sequence>MTIDSEAEGDGDTQNNLPSTSTSSILASLDEVQKSTTRDDLEDDVLDQDVPAPAAVTGNDEETPNSSSPDKDRVWKKTSKVPPHFVNSKFDKPYRISRSTKLNLSSPVRIFVQVLSSTLPFDQLHSTYSISWKRRRWWMRMLYYCVESCIVNSYILYKTTLNMSKHSVKPMTHLNFQSALASEPIAGYCGRKRPDLVPQTGRGGKKNNPQNRSTTLNAIRLNNVDLHLPTKETRLCCGYCSTKKKQRQLDIIYQECKLAISFGCFVPYYK</sequence>
<feature type="compositionally biased region" description="Acidic residues" evidence="1">
    <location>
        <begin position="1"/>
        <end position="11"/>
    </location>
</feature>
<dbReference type="AlphaFoldDB" id="A0A8K0C675"/>
<feature type="compositionally biased region" description="Polar residues" evidence="1">
    <location>
        <begin position="12"/>
        <end position="26"/>
    </location>
</feature>
<gene>
    <name evidence="2" type="ORF">ILUMI_26769</name>
</gene>
<feature type="region of interest" description="Disordered" evidence="1">
    <location>
        <begin position="1"/>
        <end position="78"/>
    </location>
</feature>